<reference evidence="2" key="1">
    <citation type="journal article" date="2017" name="Nat. Ecol. Evol.">
        <title>Genome expansion and lineage-specific genetic innovations in the forest pathogenic fungi Armillaria.</title>
        <authorList>
            <person name="Sipos G."/>
            <person name="Prasanna A.N."/>
            <person name="Walter M.C."/>
            <person name="O'Connor E."/>
            <person name="Balint B."/>
            <person name="Krizsan K."/>
            <person name="Kiss B."/>
            <person name="Hess J."/>
            <person name="Varga T."/>
            <person name="Slot J."/>
            <person name="Riley R."/>
            <person name="Boka B."/>
            <person name="Rigling D."/>
            <person name="Barry K."/>
            <person name="Lee J."/>
            <person name="Mihaltcheva S."/>
            <person name="LaButti K."/>
            <person name="Lipzen A."/>
            <person name="Waldron R."/>
            <person name="Moloney N.M."/>
            <person name="Sperisen C."/>
            <person name="Kredics L."/>
            <person name="Vagvoelgyi C."/>
            <person name="Patrignani A."/>
            <person name="Fitzpatrick D."/>
            <person name="Nagy I."/>
            <person name="Doyle S."/>
            <person name="Anderson J.B."/>
            <person name="Grigoriev I.V."/>
            <person name="Gueldener U."/>
            <person name="Muensterkoetter M."/>
            <person name="Nagy L.G."/>
        </authorList>
    </citation>
    <scope>NUCLEOTIDE SEQUENCE [LARGE SCALE GENOMIC DNA]</scope>
    <source>
        <strain evidence="2">C18/9</strain>
    </source>
</reference>
<keyword evidence="2" id="KW-1185">Reference proteome</keyword>
<protein>
    <submittedName>
        <fullName evidence="1">Uncharacterized protein</fullName>
    </submittedName>
</protein>
<gene>
    <name evidence="1" type="ORF">ARMOST_18908</name>
</gene>
<dbReference type="AlphaFoldDB" id="A0A284S316"/>
<name>A0A284S316_ARMOS</name>
<evidence type="ECO:0000313" key="1">
    <source>
        <dbReference type="EMBL" id="SJL15411.1"/>
    </source>
</evidence>
<dbReference type="EMBL" id="FUEG01000028">
    <property type="protein sequence ID" value="SJL15411.1"/>
    <property type="molecule type" value="Genomic_DNA"/>
</dbReference>
<proteinExistence type="predicted"/>
<evidence type="ECO:0000313" key="2">
    <source>
        <dbReference type="Proteomes" id="UP000219338"/>
    </source>
</evidence>
<sequence>MSQSQSHLLPATITLRAFLNTASEPHDGDVEKAWSSLLGTNTLRFSSCSLEFSESCLGRVETRKKRLRLCPHRIMISSARFDVYTEYRGRSIVSGIQ</sequence>
<accession>A0A284S316</accession>
<organism evidence="1 2">
    <name type="scientific">Armillaria ostoyae</name>
    <name type="common">Armillaria root rot fungus</name>
    <dbReference type="NCBI Taxonomy" id="47428"/>
    <lineage>
        <taxon>Eukaryota</taxon>
        <taxon>Fungi</taxon>
        <taxon>Dikarya</taxon>
        <taxon>Basidiomycota</taxon>
        <taxon>Agaricomycotina</taxon>
        <taxon>Agaricomycetes</taxon>
        <taxon>Agaricomycetidae</taxon>
        <taxon>Agaricales</taxon>
        <taxon>Marasmiineae</taxon>
        <taxon>Physalacriaceae</taxon>
        <taxon>Armillaria</taxon>
    </lineage>
</organism>
<dbReference type="Proteomes" id="UP000219338">
    <property type="component" value="Unassembled WGS sequence"/>
</dbReference>